<dbReference type="CDD" id="cd08645">
    <property type="entry name" value="FMT_core_GART"/>
    <property type="match status" value="1"/>
</dbReference>
<dbReference type="InterPro" id="IPR004607">
    <property type="entry name" value="GART"/>
</dbReference>
<evidence type="ECO:0000313" key="7">
    <source>
        <dbReference type="Proteomes" id="UP000252797"/>
    </source>
</evidence>
<reference evidence="6 7" key="1">
    <citation type="submission" date="2015-06" db="EMBL/GenBank/DDBJ databases">
        <title>The Genome Sequence of Enterococcus durans 4EA1.</title>
        <authorList>
            <consortium name="The Broad Institute Genomics Platform"/>
            <consortium name="The Broad Institute Genome Sequencing Center for Infectious Disease"/>
            <person name="Earl A.M."/>
            <person name="Van Tyne D."/>
            <person name="Lebreton F."/>
            <person name="Saavedra J.T."/>
            <person name="Gilmore M.S."/>
            <person name="Manson Mcguire A."/>
            <person name="Clock S."/>
            <person name="Crupain M."/>
            <person name="Rangan U."/>
            <person name="Young S."/>
            <person name="Abouelleil A."/>
            <person name="Cao P."/>
            <person name="Chapman S.B."/>
            <person name="Griggs A."/>
            <person name="Priest M."/>
            <person name="Shea T."/>
            <person name="Wortman J."/>
            <person name="Nusbaum C."/>
            <person name="Birren B."/>
        </authorList>
    </citation>
    <scope>NUCLEOTIDE SEQUENCE [LARGE SCALE GENOMIC DNA]</scope>
    <source>
        <strain evidence="6 7">4EA1</strain>
    </source>
</reference>
<proteinExistence type="inferred from homology"/>
<comment type="function">
    <text evidence="4">Catalyzes the transfer of a formyl group from 10-formyltetrahydrofolate to 5-phospho-ribosyl-glycinamide (GAR), producing 5-phospho-ribosyl-N-formylglycinamide (FGAR) and tetrahydrofolate.</text>
</comment>
<dbReference type="Proteomes" id="UP000252797">
    <property type="component" value="Unassembled WGS sequence"/>
</dbReference>
<dbReference type="AlphaFoldDB" id="A0A367CCM2"/>
<keyword evidence="3 4" id="KW-0658">Purine biosynthesis</keyword>
<dbReference type="PANTHER" id="PTHR43369:SF2">
    <property type="entry name" value="PHOSPHORIBOSYLGLYCINAMIDE FORMYLTRANSFERASE"/>
    <property type="match status" value="1"/>
</dbReference>
<dbReference type="NCBIfam" id="TIGR00639">
    <property type="entry name" value="PurN"/>
    <property type="match status" value="1"/>
</dbReference>
<dbReference type="HAMAP" id="MF_01930">
    <property type="entry name" value="PurN"/>
    <property type="match status" value="1"/>
</dbReference>
<dbReference type="PANTHER" id="PTHR43369">
    <property type="entry name" value="PHOSPHORIBOSYLGLYCINAMIDE FORMYLTRANSFERASE"/>
    <property type="match status" value="1"/>
</dbReference>
<dbReference type="Gene3D" id="3.40.50.170">
    <property type="entry name" value="Formyl transferase, N-terminal domain"/>
    <property type="match status" value="1"/>
</dbReference>
<feature type="site" description="Raises pKa of active site His" evidence="4">
    <location>
        <position position="144"/>
    </location>
</feature>
<evidence type="ECO:0000256" key="2">
    <source>
        <dbReference type="ARBA" id="ARBA00022679"/>
    </source>
</evidence>
<comment type="pathway">
    <text evidence="1 4">Purine metabolism; IMP biosynthesis via de novo pathway; N(2)-formyl-N(1)-(5-phospho-D-ribosyl)glycinamide from N(1)-(5-phospho-D-ribosyl)glycinamide (10-formyl THF route): step 1/1.</text>
</comment>
<feature type="binding site" evidence="4">
    <location>
        <position position="106"/>
    </location>
    <ligand>
        <name>(6R)-10-formyltetrahydrofolate</name>
        <dbReference type="ChEBI" id="CHEBI:195366"/>
    </ligand>
</feature>
<feature type="domain" description="Formyl transferase N-terminal" evidence="5">
    <location>
        <begin position="1"/>
        <end position="181"/>
    </location>
</feature>
<dbReference type="Pfam" id="PF00551">
    <property type="entry name" value="Formyl_trans_N"/>
    <property type="match status" value="1"/>
</dbReference>
<dbReference type="GO" id="GO:0006189">
    <property type="term" value="P:'de novo' IMP biosynthetic process"/>
    <property type="evidence" value="ECO:0007669"/>
    <property type="project" value="UniProtKB-UniRule"/>
</dbReference>
<feature type="binding site" evidence="4">
    <location>
        <begin position="89"/>
        <end position="92"/>
    </location>
    <ligand>
        <name>(6R)-10-formyltetrahydrofolate</name>
        <dbReference type="ChEBI" id="CHEBI:195366"/>
    </ligand>
</feature>
<sequence>MRIAVFASGNGSNFQALVEYFREKGLTDQFVWLFCDQPNAYVLERASKLDISTSVFSPKEFQSKKAYEEKILECLLDKEVDLIVLAGYMRIIGSTLLDQYESRIINIHPSLLPDFPGLHGIRDAFEAGVKKTGVTIHYIDKGVDTGPIICQESVEIKKGDTLEELERRIHQVEHRIYPKVIEQVVKEMKTMEAHIK</sequence>
<evidence type="ECO:0000313" key="6">
    <source>
        <dbReference type="EMBL" id="RCA10401.1"/>
    </source>
</evidence>
<feature type="binding site" evidence="4">
    <location>
        <begin position="11"/>
        <end position="13"/>
    </location>
    <ligand>
        <name>N(1)-(5-phospho-beta-D-ribosyl)glycinamide</name>
        <dbReference type="ChEBI" id="CHEBI:143788"/>
    </ligand>
</feature>
<evidence type="ECO:0000256" key="4">
    <source>
        <dbReference type="HAMAP-Rule" id="MF_01930"/>
    </source>
</evidence>
<dbReference type="InterPro" id="IPR002376">
    <property type="entry name" value="Formyl_transf_N"/>
</dbReference>
<dbReference type="RefSeq" id="WP_113845471.1">
    <property type="nucleotide sequence ID" value="NZ_CAXSSD010000027.1"/>
</dbReference>
<dbReference type="InterPro" id="IPR036477">
    <property type="entry name" value="Formyl_transf_N_sf"/>
</dbReference>
<feature type="binding site" evidence="4">
    <location>
        <position position="64"/>
    </location>
    <ligand>
        <name>(6R)-10-formyltetrahydrofolate</name>
        <dbReference type="ChEBI" id="CHEBI:195366"/>
    </ligand>
</feature>
<evidence type="ECO:0000259" key="5">
    <source>
        <dbReference type="Pfam" id="PF00551"/>
    </source>
</evidence>
<protein>
    <recommendedName>
        <fullName evidence="4">Phosphoribosylglycinamide formyltransferase</fullName>
        <ecNumber evidence="4">2.1.2.2</ecNumber>
    </recommendedName>
    <alternativeName>
        <fullName evidence="4">5'-phosphoribosylglycinamide transformylase</fullName>
    </alternativeName>
    <alternativeName>
        <fullName evidence="4">GAR transformylase</fullName>
        <shortName evidence="4">GART</shortName>
    </alternativeName>
</protein>
<comment type="caution">
    <text evidence="6">The sequence shown here is derived from an EMBL/GenBank/DDBJ whole genome shotgun (WGS) entry which is preliminary data.</text>
</comment>
<dbReference type="GO" id="GO:0005829">
    <property type="term" value="C:cytosol"/>
    <property type="evidence" value="ECO:0007669"/>
    <property type="project" value="TreeGrafter"/>
</dbReference>
<evidence type="ECO:0000256" key="3">
    <source>
        <dbReference type="ARBA" id="ARBA00022755"/>
    </source>
</evidence>
<dbReference type="SUPFAM" id="SSF53328">
    <property type="entry name" value="Formyltransferase"/>
    <property type="match status" value="1"/>
</dbReference>
<dbReference type="STRING" id="53345.LIU_07020"/>
<dbReference type="FunFam" id="3.40.50.170:FF:000007">
    <property type="entry name" value="Phosphoribosylglycinamide formyltransferase"/>
    <property type="match status" value="1"/>
</dbReference>
<dbReference type="EC" id="2.1.2.2" evidence="4"/>
<accession>A0A367CCM2</accession>
<dbReference type="GO" id="GO:0004644">
    <property type="term" value="F:phosphoribosylglycinamide formyltransferase activity"/>
    <property type="evidence" value="ECO:0007669"/>
    <property type="project" value="UniProtKB-UniRule"/>
</dbReference>
<comment type="similarity">
    <text evidence="4">Belongs to the GART family.</text>
</comment>
<organism evidence="6 7">
    <name type="scientific">Enterococcus durans</name>
    <dbReference type="NCBI Taxonomy" id="53345"/>
    <lineage>
        <taxon>Bacteria</taxon>
        <taxon>Bacillati</taxon>
        <taxon>Bacillota</taxon>
        <taxon>Bacilli</taxon>
        <taxon>Lactobacillales</taxon>
        <taxon>Enterococcaceae</taxon>
        <taxon>Enterococcus</taxon>
    </lineage>
</organism>
<evidence type="ECO:0000256" key="1">
    <source>
        <dbReference type="ARBA" id="ARBA00005054"/>
    </source>
</evidence>
<keyword evidence="2 4" id="KW-0808">Transferase</keyword>
<name>A0A367CCM2_9ENTE</name>
<dbReference type="UniPathway" id="UPA00074">
    <property type="reaction ID" value="UER00126"/>
</dbReference>
<dbReference type="EMBL" id="LEPB01000004">
    <property type="protein sequence ID" value="RCA10401.1"/>
    <property type="molecule type" value="Genomic_DNA"/>
</dbReference>
<comment type="catalytic activity">
    <reaction evidence="4">
        <text>N(1)-(5-phospho-beta-D-ribosyl)glycinamide + (6R)-10-formyltetrahydrofolate = N(2)-formyl-N(1)-(5-phospho-beta-D-ribosyl)glycinamide + (6S)-5,6,7,8-tetrahydrofolate + H(+)</text>
        <dbReference type="Rhea" id="RHEA:15053"/>
        <dbReference type="ChEBI" id="CHEBI:15378"/>
        <dbReference type="ChEBI" id="CHEBI:57453"/>
        <dbReference type="ChEBI" id="CHEBI:143788"/>
        <dbReference type="ChEBI" id="CHEBI:147286"/>
        <dbReference type="ChEBI" id="CHEBI:195366"/>
        <dbReference type="EC" id="2.1.2.2"/>
    </reaction>
</comment>
<feature type="active site" description="Proton donor" evidence="4">
    <location>
        <position position="108"/>
    </location>
</feature>
<gene>
    <name evidence="4" type="primary">purN</name>
    <name evidence="6" type="ORF">EA71_01152</name>
</gene>